<organism evidence="2 3">
    <name type="scientific">Datura stramonium</name>
    <name type="common">Jimsonweed</name>
    <name type="synonym">Common thornapple</name>
    <dbReference type="NCBI Taxonomy" id="4076"/>
    <lineage>
        <taxon>Eukaryota</taxon>
        <taxon>Viridiplantae</taxon>
        <taxon>Streptophyta</taxon>
        <taxon>Embryophyta</taxon>
        <taxon>Tracheophyta</taxon>
        <taxon>Spermatophyta</taxon>
        <taxon>Magnoliopsida</taxon>
        <taxon>eudicotyledons</taxon>
        <taxon>Gunneridae</taxon>
        <taxon>Pentapetalae</taxon>
        <taxon>asterids</taxon>
        <taxon>lamiids</taxon>
        <taxon>Solanales</taxon>
        <taxon>Solanaceae</taxon>
        <taxon>Solanoideae</taxon>
        <taxon>Datureae</taxon>
        <taxon>Datura</taxon>
    </lineage>
</organism>
<dbReference type="EMBL" id="JACEIK010001784">
    <property type="protein sequence ID" value="MCD7472150.1"/>
    <property type="molecule type" value="Genomic_DNA"/>
</dbReference>
<evidence type="ECO:0000256" key="1">
    <source>
        <dbReference type="SAM" id="MobiDB-lite"/>
    </source>
</evidence>
<comment type="caution">
    <text evidence="2">The sequence shown here is derived from an EMBL/GenBank/DDBJ whole genome shotgun (WGS) entry which is preliminary data.</text>
</comment>
<feature type="compositionally biased region" description="Basic and acidic residues" evidence="1">
    <location>
        <begin position="1"/>
        <end position="19"/>
    </location>
</feature>
<feature type="region of interest" description="Disordered" evidence="1">
    <location>
        <begin position="104"/>
        <end position="135"/>
    </location>
</feature>
<gene>
    <name evidence="2" type="ORF">HAX54_013146</name>
</gene>
<evidence type="ECO:0000313" key="3">
    <source>
        <dbReference type="Proteomes" id="UP000823775"/>
    </source>
</evidence>
<feature type="compositionally biased region" description="Low complexity" evidence="1">
    <location>
        <begin position="126"/>
        <end position="135"/>
    </location>
</feature>
<name>A0ABS8TMR4_DATST</name>
<protein>
    <submittedName>
        <fullName evidence="2">Uncharacterized protein</fullName>
    </submittedName>
</protein>
<proteinExistence type="predicted"/>
<sequence length="135" mass="15446">MTSTSKENKRGEKDEETNNKSKKIATGRERFMSPILFKENFFFNNNPFFARLLPFARWRSSAAVEVLENDATSLSSHRRENLTLNPASQSLLYLSRQHSASVVSRLSQFNNRQSQSPQGPDPIFPSPSFFSNPHH</sequence>
<accession>A0ABS8TMR4</accession>
<keyword evidence="3" id="KW-1185">Reference proteome</keyword>
<reference evidence="2 3" key="1">
    <citation type="journal article" date="2021" name="BMC Genomics">
        <title>Datura genome reveals duplications of psychoactive alkaloid biosynthetic genes and high mutation rate following tissue culture.</title>
        <authorList>
            <person name="Rajewski A."/>
            <person name="Carter-House D."/>
            <person name="Stajich J."/>
            <person name="Litt A."/>
        </authorList>
    </citation>
    <scope>NUCLEOTIDE SEQUENCE [LARGE SCALE GENOMIC DNA]</scope>
    <source>
        <strain evidence="2">AR-01</strain>
    </source>
</reference>
<dbReference type="Proteomes" id="UP000823775">
    <property type="component" value="Unassembled WGS sequence"/>
</dbReference>
<feature type="compositionally biased region" description="Polar residues" evidence="1">
    <location>
        <begin position="104"/>
        <end position="118"/>
    </location>
</feature>
<feature type="region of interest" description="Disordered" evidence="1">
    <location>
        <begin position="1"/>
        <end position="25"/>
    </location>
</feature>
<evidence type="ECO:0000313" key="2">
    <source>
        <dbReference type="EMBL" id="MCD7472150.1"/>
    </source>
</evidence>